<evidence type="ECO:0000313" key="2">
    <source>
        <dbReference type="EMBL" id="OBX61228.1"/>
    </source>
</evidence>
<sequence length="179" mass="21244">MKQKFNNPIQPNPMKKLLQYKIVRFFLFILIWIALSQLISLFNKPAFRQPSDYFNICATTTTKDDKLLPLVILKEYEQAPNDYQLCKNPIQSTNSVWRLKLHQNPDQTYLLKTWNDSLADPVEYHYKLIDDKVEPIAWRHGGMIYQMMSYFWGLLITLIIHSISKRVWAKKALQAHTQQ</sequence>
<reference evidence="2 3" key="1">
    <citation type="submission" date="2016-06" db="EMBL/GenBank/DDBJ databases">
        <title>Draft genome of Moraxella lacunata CCUG 57757A.</title>
        <authorList>
            <person name="Salva-Serra F."/>
            <person name="Engstrom-Jakobsson H."/>
            <person name="Thorell K."/>
            <person name="Gonzales-Siles L."/>
            <person name="Karlsson R."/>
            <person name="Boulund F."/>
            <person name="Engstrand L."/>
            <person name="Kristiansson E."/>
            <person name="Moore E."/>
        </authorList>
    </citation>
    <scope>NUCLEOTIDE SEQUENCE [LARGE SCALE GENOMIC DNA]</scope>
    <source>
        <strain evidence="2 3">CCUG 57757A</strain>
    </source>
</reference>
<keyword evidence="1" id="KW-0472">Membrane</keyword>
<dbReference type="Proteomes" id="UP000092607">
    <property type="component" value="Unassembled WGS sequence"/>
</dbReference>
<evidence type="ECO:0000256" key="1">
    <source>
        <dbReference type="SAM" id="Phobius"/>
    </source>
</evidence>
<proteinExistence type="predicted"/>
<feature type="transmembrane region" description="Helical" evidence="1">
    <location>
        <begin position="21"/>
        <end position="42"/>
    </location>
</feature>
<name>A0A1B8PYI7_MORLA</name>
<keyword evidence="1" id="KW-0812">Transmembrane</keyword>
<keyword evidence="1" id="KW-1133">Transmembrane helix</keyword>
<protein>
    <submittedName>
        <fullName evidence="2">Uncharacterized protein</fullName>
    </submittedName>
</protein>
<feature type="transmembrane region" description="Helical" evidence="1">
    <location>
        <begin position="143"/>
        <end position="163"/>
    </location>
</feature>
<comment type="caution">
    <text evidence="2">The sequence shown here is derived from an EMBL/GenBank/DDBJ whole genome shotgun (WGS) entry which is preliminary data.</text>
</comment>
<gene>
    <name evidence="2" type="ORF">A9309_08635</name>
</gene>
<dbReference type="AlphaFoldDB" id="A0A1B8PYI7"/>
<accession>A0A1B8PYI7</accession>
<evidence type="ECO:0000313" key="3">
    <source>
        <dbReference type="Proteomes" id="UP000092607"/>
    </source>
</evidence>
<organism evidence="2 3">
    <name type="scientific">Moraxella lacunata</name>
    <dbReference type="NCBI Taxonomy" id="477"/>
    <lineage>
        <taxon>Bacteria</taxon>
        <taxon>Pseudomonadati</taxon>
        <taxon>Pseudomonadota</taxon>
        <taxon>Gammaproteobacteria</taxon>
        <taxon>Moraxellales</taxon>
        <taxon>Moraxellaceae</taxon>
        <taxon>Moraxella</taxon>
    </lineage>
</organism>
<dbReference type="EMBL" id="LZMS01000074">
    <property type="protein sequence ID" value="OBX61228.1"/>
    <property type="molecule type" value="Genomic_DNA"/>
</dbReference>